<name>T0LGR3_COLGC</name>
<dbReference type="EMBL" id="AMYD01002981">
    <property type="protein sequence ID" value="EQB47400.1"/>
    <property type="molecule type" value="Genomic_DNA"/>
</dbReference>
<proteinExistence type="predicted"/>
<gene>
    <name evidence="1" type="ORF">CGLO_13458</name>
</gene>
<evidence type="ECO:0000313" key="1">
    <source>
        <dbReference type="EMBL" id="EQB47400.1"/>
    </source>
</evidence>
<dbReference type="Proteomes" id="UP000015530">
    <property type="component" value="Unassembled WGS sequence"/>
</dbReference>
<dbReference type="HOGENOM" id="CLU_3433133_0_0_1"/>
<protein>
    <submittedName>
        <fullName evidence="1">Uncharacterized protein</fullName>
    </submittedName>
</protein>
<reference evidence="2" key="1">
    <citation type="journal article" date="2013" name="Mol. Plant Microbe Interact.">
        <title>Global aspects of pacC regulation of pathogenicity genes in Colletotrichum gloeosporioides as revealed by transcriptome analysis.</title>
        <authorList>
            <person name="Alkan N."/>
            <person name="Meng X."/>
            <person name="Friedlander G."/>
            <person name="Reuveni E."/>
            <person name="Sukno S."/>
            <person name="Sherman A."/>
            <person name="Thon M."/>
            <person name="Fluhr R."/>
            <person name="Prusky D."/>
        </authorList>
    </citation>
    <scope>NUCLEOTIDE SEQUENCE [LARGE SCALE GENOMIC DNA]</scope>
    <source>
        <strain evidence="2">Cg-14</strain>
    </source>
</reference>
<evidence type="ECO:0000313" key="2">
    <source>
        <dbReference type="Proteomes" id="UP000015530"/>
    </source>
</evidence>
<dbReference type="AlphaFoldDB" id="T0LGR3"/>
<organism evidence="1 2">
    <name type="scientific">Colletotrichum gloeosporioides (strain Cg-14)</name>
    <name type="common">Anthracnose fungus</name>
    <name type="synonym">Glomerella cingulata</name>
    <dbReference type="NCBI Taxonomy" id="1237896"/>
    <lineage>
        <taxon>Eukaryota</taxon>
        <taxon>Fungi</taxon>
        <taxon>Dikarya</taxon>
        <taxon>Ascomycota</taxon>
        <taxon>Pezizomycotina</taxon>
        <taxon>Sordariomycetes</taxon>
        <taxon>Hypocreomycetidae</taxon>
        <taxon>Glomerellales</taxon>
        <taxon>Glomerellaceae</taxon>
        <taxon>Colletotrichum</taxon>
        <taxon>Colletotrichum gloeosporioides species complex</taxon>
    </lineage>
</organism>
<sequence>MKISKRFLIIGGEQLC</sequence>
<comment type="caution">
    <text evidence="1">The sequence shown here is derived from an EMBL/GenBank/DDBJ whole genome shotgun (WGS) entry which is preliminary data.</text>
</comment>
<accession>T0LGR3</accession>